<dbReference type="CDD" id="cd00564">
    <property type="entry name" value="TMP_TenI"/>
    <property type="match status" value="1"/>
</dbReference>
<dbReference type="PANTHER" id="PTHR20857:SF15">
    <property type="entry name" value="THIAMINE-PHOSPHATE SYNTHASE"/>
    <property type="match status" value="1"/>
</dbReference>
<feature type="domain" description="Thiamine phosphate synthase/TenI" evidence="3">
    <location>
        <begin position="4"/>
        <end position="180"/>
    </location>
</feature>
<dbReference type="SUPFAM" id="SSF51391">
    <property type="entry name" value="Thiamin phosphate synthase"/>
    <property type="match status" value="1"/>
</dbReference>
<evidence type="ECO:0000256" key="2">
    <source>
        <dbReference type="ARBA" id="ARBA00022977"/>
    </source>
</evidence>
<sequence length="184" mass="20281">MLRYAITDPSYYSSDPLFFSRFLERILRFHAIDMVVLRDKQTSDYETLARSFLSLKPHFPETKFLLHSDECLAASLGADGIHLPSNAFGRISHAKSLGLWTIVSTHTLDEAVEAEQEGADAVTFSPIFPTPGKGEPKGLEKLKEIKDKISIKLFALGGIVTDEQIGAVEGAGADGFASIRYFVE</sequence>
<dbReference type="EMBL" id="AP027370">
    <property type="protein sequence ID" value="BDY12080.1"/>
    <property type="molecule type" value="Genomic_DNA"/>
</dbReference>
<proteinExistence type="predicted"/>
<dbReference type="InterPro" id="IPR036206">
    <property type="entry name" value="ThiamineP_synth_sf"/>
</dbReference>
<dbReference type="Gene3D" id="3.20.20.70">
    <property type="entry name" value="Aldolase class I"/>
    <property type="match status" value="1"/>
</dbReference>
<evidence type="ECO:0000313" key="5">
    <source>
        <dbReference type="Proteomes" id="UP001321445"/>
    </source>
</evidence>
<evidence type="ECO:0000259" key="3">
    <source>
        <dbReference type="Pfam" id="PF02581"/>
    </source>
</evidence>
<organism evidence="4 5">
    <name type="scientific">Hydrogenimonas cancrithermarum</name>
    <dbReference type="NCBI Taxonomy" id="2993563"/>
    <lineage>
        <taxon>Bacteria</taxon>
        <taxon>Pseudomonadati</taxon>
        <taxon>Campylobacterota</taxon>
        <taxon>Epsilonproteobacteria</taxon>
        <taxon>Campylobacterales</taxon>
        <taxon>Hydrogenimonadaceae</taxon>
        <taxon>Hydrogenimonas</taxon>
    </lineage>
</organism>
<evidence type="ECO:0000313" key="4">
    <source>
        <dbReference type="EMBL" id="BDY12080.1"/>
    </source>
</evidence>
<dbReference type="InterPro" id="IPR013785">
    <property type="entry name" value="Aldolase_TIM"/>
</dbReference>
<evidence type="ECO:0000256" key="1">
    <source>
        <dbReference type="ARBA" id="ARBA00004948"/>
    </source>
</evidence>
<reference evidence="4 5" key="1">
    <citation type="submission" date="2023-03" db="EMBL/GenBank/DDBJ databases">
        <title>Description of Hydrogenimonas sp. ISO32.</title>
        <authorList>
            <person name="Mino S."/>
            <person name="Fukazawa S."/>
            <person name="Sawabe T."/>
        </authorList>
    </citation>
    <scope>NUCLEOTIDE SEQUENCE [LARGE SCALE GENOMIC DNA]</scope>
    <source>
        <strain evidence="4 5">ISO32</strain>
    </source>
</reference>
<dbReference type="InterPro" id="IPR022998">
    <property type="entry name" value="ThiamineP_synth_TenI"/>
</dbReference>
<protein>
    <submittedName>
        <fullName evidence="4">Thiamine-phosphate synthase 2</fullName>
    </submittedName>
</protein>
<keyword evidence="5" id="KW-1185">Reference proteome</keyword>
<comment type="pathway">
    <text evidence="1">Cofactor biosynthesis; thiamine diphosphate biosynthesis.</text>
</comment>
<name>A0ABM8FKY8_9BACT</name>
<dbReference type="Pfam" id="PF02581">
    <property type="entry name" value="TMP-TENI"/>
    <property type="match status" value="1"/>
</dbReference>
<dbReference type="PANTHER" id="PTHR20857">
    <property type="entry name" value="THIAMINE-PHOSPHATE PYROPHOSPHORYLASE"/>
    <property type="match status" value="1"/>
</dbReference>
<gene>
    <name evidence="4" type="primary">thiE2</name>
    <name evidence="4" type="ORF">HCR_03920</name>
</gene>
<dbReference type="Proteomes" id="UP001321445">
    <property type="component" value="Chromosome"/>
</dbReference>
<accession>A0ABM8FKY8</accession>
<keyword evidence="2" id="KW-0784">Thiamine biosynthesis</keyword>
<dbReference type="RefSeq" id="WP_286337286.1">
    <property type="nucleotide sequence ID" value="NZ_AP027370.1"/>
</dbReference>